<name>M1UDX5_9CORY</name>
<dbReference type="eggNOG" id="COG1357">
    <property type="taxonomic scope" value="Bacteria"/>
</dbReference>
<organism evidence="2 3">
    <name type="scientific">Corynebacterium callunae DSM 20147</name>
    <dbReference type="NCBI Taxonomy" id="1121353"/>
    <lineage>
        <taxon>Bacteria</taxon>
        <taxon>Bacillati</taxon>
        <taxon>Actinomycetota</taxon>
        <taxon>Actinomycetes</taxon>
        <taxon>Mycobacteriales</taxon>
        <taxon>Corynebacteriaceae</taxon>
        <taxon>Corynebacterium</taxon>
    </lineage>
</organism>
<accession>M1UDX5</accession>
<dbReference type="InterPro" id="IPR001646">
    <property type="entry name" value="5peptide_repeat"/>
</dbReference>
<dbReference type="InterPro" id="IPR051082">
    <property type="entry name" value="Pentapeptide-BTB/POZ_domain"/>
</dbReference>
<protein>
    <submittedName>
        <fullName evidence="2">TraA Protein</fullName>
    </submittedName>
</protein>
<dbReference type="Gene3D" id="2.30.30.940">
    <property type="match status" value="1"/>
</dbReference>
<dbReference type="NCBIfam" id="NF041492">
    <property type="entry name" value="MobF"/>
    <property type="match status" value="1"/>
</dbReference>
<dbReference type="Pfam" id="PF13599">
    <property type="entry name" value="Pentapeptide_4"/>
    <property type="match status" value="1"/>
</dbReference>
<dbReference type="RefSeq" id="WP_015650638.1">
    <property type="nucleotide sequence ID" value="NC_020506.1"/>
</dbReference>
<keyword evidence="3" id="KW-1185">Reference proteome</keyword>
<dbReference type="KEGG" id="ccn:H924_03770"/>
<dbReference type="SUPFAM" id="SSF55464">
    <property type="entry name" value="Origin of replication-binding domain, RBD-like"/>
    <property type="match status" value="1"/>
</dbReference>
<dbReference type="CDD" id="cd18809">
    <property type="entry name" value="SF1_C_RecD"/>
    <property type="match status" value="1"/>
</dbReference>
<dbReference type="STRING" id="1121353.H924_03770"/>
<dbReference type="SUPFAM" id="SSF52540">
    <property type="entry name" value="P-loop containing nucleoside triphosphate hydrolases"/>
    <property type="match status" value="2"/>
</dbReference>
<dbReference type="InterPro" id="IPR014862">
    <property type="entry name" value="TrwC"/>
</dbReference>
<dbReference type="PANTHER" id="PTHR14136">
    <property type="entry name" value="BTB_POZ DOMAIN-CONTAINING PROTEIN KCTD9"/>
    <property type="match status" value="1"/>
</dbReference>
<dbReference type="Gene3D" id="3.40.50.300">
    <property type="entry name" value="P-loop containing nucleotide triphosphate hydrolases"/>
    <property type="match status" value="2"/>
</dbReference>
<dbReference type="PANTHER" id="PTHR14136:SF17">
    <property type="entry name" value="BTB_POZ DOMAIN-CONTAINING PROTEIN KCTD9"/>
    <property type="match status" value="1"/>
</dbReference>
<dbReference type="Pfam" id="PF13604">
    <property type="entry name" value="AAA_30"/>
    <property type="match status" value="1"/>
</dbReference>
<proteinExistence type="predicted"/>
<reference evidence="2 3" key="1">
    <citation type="submission" date="2013-02" db="EMBL/GenBank/DDBJ databases">
        <title>The complete genome sequence of Corynebacterium callunae DSM 20147.</title>
        <authorList>
            <person name="Ruckert C."/>
            <person name="Albersmeier A."/>
            <person name="Kalinowski J."/>
        </authorList>
    </citation>
    <scope>NUCLEOTIDE SEQUENCE [LARGE SCALE GENOMIC DNA]</scope>
    <source>
        <strain evidence="2 3">DSM 20147</strain>
    </source>
</reference>
<evidence type="ECO:0000313" key="3">
    <source>
        <dbReference type="Proteomes" id="UP000011760"/>
    </source>
</evidence>
<dbReference type="EMBL" id="CP004354">
    <property type="protein sequence ID" value="AGG66200.1"/>
    <property type="molecule type" value="Genomic_DNA"/>
</dbReference>
<evidence type="ECO:0000313" key="2">
    <source>
        <dbReference type="EMBL" id="AGG66200.1"/>
    </source>
</evidence>
<feature type="domain" description="TrwC relaxase" evidence="1">
    <location>
        <begin position="9"/>
        <end position="400"/>
    </location>
</feature>
<dbReference type="HOGENOM" id="CLU_001748_1_1_11"/>
<evidence type="ECO:0000259" key="1">
    <source>
        <dbReference type="Pfam" id="PF08751"/>
    </source>
</evidence>
<dbReference type="eggNOG" id="COG0507">
    <property type="taxonomic scope" value="Bacteria"/>
</dbReference>
<dbReference type="InterPro" id="IPR027417">
    <property type="entry name" value="P-loop_NTPase"/>
</dbReference>
<dbReference type="OrthoDB" id="4524286at2"/>
<gene>
    <name evidence="2" type="ORF">H924_03770</name>
</gene>
<sequence length="1334" mass="146530">MLSIRPVNAGSGYEYLLRSVATNDAPPEQQKLSDYYAAKGTPPGRWMGSGLTGFNTDAVVEGGEITELQMAALYGEGLHPESDEMVKNGQGLDQCKIGRPFPYFTNNDPVLTALREAERAFRINNNAVPTAEERAEIAIEVGSPHFMDAHGVPPANKRELLDWINTKRQNVKQACAGYDFTFSPVKSVSVLWALADEQTAARIAECHHKAVSEAMAWVEEEVIRTRKGAGGIKQVKTQGIIATEFTHFDTRLGDPDLHSHVLVSNKVQDENGKWLSLDGRTIFRFHQAMGFRYNSLLADILNREMGVEFVAHDRGEGKEAVWEVDGVDPQLLDQFSKRRAGARPVYDRMVAEYIEAHGVAPSKRMVNKLWQQAILDTRSAKRPAESLTDLRENWMEEIRALDNGKELLESVNSVLNSETKDQRPVFNFTDHSDIIDDALETIIRRRSTFRRSHIHTAIASKLMAFRFESTQHRDEIQDQILEKIIDRHGISLNANEQLDLPTQLLDADGHAIDKLLDSEVFTTKEVLEAEQKALDAVLEPVAVFASNSLVSSELTAHTDREGWSLNDGQEALARHLLTCGTLAATGVGPAGTGKTASMKLVATTWKKTGGNVIGLAPSAAAAKVLAKDIDAPASTIDSLTFVWNGKHPSKRGHDVTELPIEINPGDMLLVDEAGMASTTNISALIDIARAAGAVVRFIGDPKQLDAVESGGLFGAMTRTGNTVTLTDVMRFKDDTEQSEASLKIREGNSEGLDLHFERGWVTGGARESMLTDAAQDYLHDTAAGRQSLLLASTNADVAALNEMIRSARIENKEVDDSRTIKLSRDEVCGVGDVVLARKNTVFTYAQHGVTGRVSNGDLFTIEAISETGELIVVDNNSGDRKTLPADYVTTNVQLGYASTVHRAQGATVDVARAVIDQSVDRAGLYVALTRGKYATYTYTVTEHILDEDAEDAHYHHGGNDAAPTARDVLEKVLKKDNHQTSAIETLWQNVDEATAPDRKRALWIHGHDLAVDQFVSAHLTEFVESLSTADYQALTTTGDGLEPVDAAWRFLLKSGIDPRPLTQEAMRHCDNYKDLGRLLAYKLRQHLPEEPDTFSIPPLSHLTDMELVTWLDENQAEFLHGHTAQQAVATDVIFTEGDIIENQNFTGLDLQGQDLRGLKFENCDFTNARFDGAQLNLVTFTKCRLDDASFADSSLKAVNFSMSHMEGTSFAGATIGADADYSAKVDFLSVDGENMSFAHAVIHMLEVTWSQLKNLDLRGAAANFATFLSSDLTGAQADHTTTTSFMSELRDCEVDTDLPIASTSTGASRFEQSHLPDKDELPAILIERQDDRAF</sequence>
<dbReference type="Proteomes" id="UP000011760">
    <property type="component" value="Chromosome"/>
</dbReference>
<dbReference type="SUPFAM" id="SSF141571">
    <property type="entry name" value="Pentapeptide repeat-like"/>
    <property type="match status" value="1"/>
</dbReference>
<dbReference type="PATRIC" id="fig|1121353.3.peg.776"/>
<dbReference type="Gene3D" id="2.160.20.80">
    <property type="entry name" value="E3 ubiquitin-protein ligase SopA"/>
    <property type="match status" value="1"/>
</dbReference>
<dbReference type="Pfam" id="PF08751">
    <property type="entry name" value="TrwC"/>
    <property type="match status" value="1"/>
</dbReference>